<gene>
    <name evidence="1" type="ORF">UFOPK4306_01598</name>
</gene>
<sequence>MDSVELEQVCSGRYTTLVLIDMHEREFGMIPQCTDREPSHATESVDADTCGHLDSLR</sequence>
<proteinExistence type="predicted"/>
<evidence type="ECO:0000313" key="1">
    <source>
        <dbReference type="EMBL" id="CAB5065498.1"/>
    </source>
</evidence>
<accession>A0A6J7UM54</accession>
<organism evidence="1">
    <name type="scientific">freshwater metagenome</name>
    <dbReference type="NCBI Taxonomy" id="449393"/>
    <lineage>
        <taxon>unclassified sequences</taxon>
        <taxon>metagenomes</taxon>
        <taxon>ecological metagenomes</taxon>
    </lineage>
</organism>
<name>A0A6J7UM54_9ZZZZ</name>
<dbReference type="AlphaFoldDB" id="A0A6J7UM54"/>
<protein>
    <submittedName>
        <fullName evidence="1">Unannotated protein</fullName>
    </submittedName>
</protein>
<dbReference type="EMBL" id="CAFBQP010000062">
    <property type="protein sequence ID" value="CAB5065498.1"/>
    <property type="molecule type" value="Genomic_DNA"/>
</dbReference>
<reference evidence="1" key="1">
    <citation type="submission" date="2020-05" db="EMBL/GenBank/DDBJ databases">
        <authorList>
            <person name="Chiriac C."/>
            <person name="Salcher M."/>
            <person name="Ghai R."/>
            <person name="Kavagutti S V."/>
        </authorList>
    </citation>
    <scope>NUCLEOTIDE SEQUENCE</scope>
</reference>